<dbReference type="GO" id="GO:0016887">
    <property type="term" value="F:ATP hydrolysis activity"/>
    <property type="evidence" value="ECO:0007669"/>
    <property type="project" value="InterPro"/>
</dbReference>
<sequence length="303" mass="34841">MSLEVIDGQIRKGEFHLDNLNLNFDSGSYHIILGKNGSGKTQLLKTLIGLNYLSSGVLKVDDLPVTIKNKKHYLKSINYVSADARQLFPELTGWENCLFFARLYGIKKEKAKEKIQKLANDFELTNQDLEKTLSVYSNGMLQKLHFIRAFLNEPKIIFLDEPTTGLDIIQTKKMYEILKNKQKDGLTIISVEHNLAEVSQYVDTVTMVADASIVFSQSKDELMNRYPKVLQFIDFDVSNEQEIRETLLEKGQLLFSDTPENNLIQRFVSPNEINIPHHQIIRSGERATNLSDVFRIESREWLK</sequence>
<comment type="similarity">
    <text evidence="1">Belongs to the ABC transporter superfamily.</text>
</comment>
<keyword evidence="3" id="KW-0547">Nucleotide-binding</keyword>
<proteinExistence type="inferred from homology"/>
<keyword evidence="7" id="KW-1185">Reference proteome</keyword>
<dbReference type="Pfam" id="PF00005">
    <property type="entry name" value="ABC_tran"/>
    <property type="match status" value="1"/>
</dbReference>
<dbReference type="SUPFAM" id="SSF52540">
    <property type="entry name" value="P-loop containing nucleoside triphosphate hydrolases"/>
    <property type="match status" value="1"/>
</dbReference>
<dbReference type="EMBL" id="BEDT01000003">
    <property type="protein sequence ID" value="GAX47752.1"/>
    <property type="molecule type" value="Genomic_DNA"/>
</dbReference>
<evidence type="ECO:0000313" key="7">
    <source>
        <dbReference type="Proteomes" id="UP000218689"/>
    </source>
</evidence>
<keyword evidence="2" id="KW-0813">Transport</keyword>
<dbReference type="PANTHER" id="PTHR42711:SF5">
    <property type="entry name" value="ABC TRANSPORTER ATP-BINDING PROTEIN NATA"/>
    <property type="match status" value="1"/>
</dbReference>
<dbReference type="RefSeq" id="WP_094784799.1">
    <property type="nucleotide sequence ID" value="NZ_BEDT01000003.1"/>
</dbReference>
<dbReference type="InterPro" id="IPR027417">
    <property type="entry name" value="P-loop_NTPase"/>
</dbReference>
<evidence type="ECO:0000313" key="6">
    <source>
        <dbReference type="EMBL" id="GAX47752.1"/>
    </source>
</evidence>
<dbReference type="AlphaFoldDB" id="A0A224XCW3"/>
<comment type="caution">
    <text evidence="6">The sequence shown here is derived from an EMBL/GenBank/DDBJ whole genome shotgun (WGS) entry which is preliminary data.</text>
</comment>
<dbReference type="InterPro" id="IPR050763">
    <property type="entry name" value="ABC_transporter_ATP-binding"/>
</dbReference>
<evidence type="ECO:0000256" key="1">
    <source>
        <dbReference type="ARBA" id="ARBA00005417"/>
    </source>
</evidence>
<dbReference type="Proteomes" id="UP000218689">
    <property type="component" value="Unassembled WGS sequence"/>
</dbReference>
<gene>
    <name evidence="6" type="ORF">RsY01_1354</name>
</gene>
<protein>
    <recommendedName>
        <fullName evidence="5">ABC transporter domain-containing protein</fullName>
    </recommendedName>
</protein>
<name>A0A224XCW3_9LACT</name>
<dbReference type="Gene3D" id="3.40.50.300">
    <property type="entry name" value="P-loop containing nucleotide triphosphate hydrolases"/>
    <property type="match status" value="1"/>
</dbReference>
<dbReference type="GO" id="GO:0005524">
    <property type="term" value="F:ATP binding"/>
    <property type="evidence" value="ECO:0007669"/>
    <property type="project" value="UniProtKB-KW"/>
</dbReference>
<reference evidence="7" key="1">
    <citation type="submission" date="2017-08" db="EMBL/GenBank/DDBJ databases">
        <title>Draft genome sequence of Lactococcus sp. strain Rs-Y01, isolated from the gut of the lower termite Reticulitermes speratus.</title>
        <authorList>
            <person name="Ohkuma M."/>
            <person name="Yuki M."/>
        </authorList>
    </citation>
    <scope>NUCLEOTIDE SEQUENCE [LARGE SCALE GENOMIC DNA]</scope>
    <source>
        <strain evidence="7">Rs-Y01</strain>
    </source>
</reference>
<dbReference type="PROSITE" id="PS50893">
    <property type="entry name" value="ABC_TRANSPORTER_2"/>
    <property type="match status" value="1"/>
</dbReference>
<accession>A0A224XCW3</accession>
<dbReference type="OrthoDB" id="9804819at2"/>
<evidence type="ECO:0000256" key="4">
    <source>
        <dbReference type="ARBA" id="ARBA00022840"/>
    </source>
</evidence>
<evidence type="ECO:0000256" key="3">
    <source>
        <dbReference type="ARBA" id="ARBA00022741"/>
    </source>
</evidence>
<feature type="domain" description="ABC transporter" evidence="5">
    <location>
        <begin position="1"/>
        <end position="235"/>
    </location>
</feature>
<organism evidence="6 7">
    <name type="scientific">Pseudolactococcus reticulitermitis</name>
    <dbReference type="NCBI Taxonomy" id="2025039"/>
    <lineage>
        <taxon>Bacteria</taxon>
        <taxon>Bacillati</taxon>
        <taxon>Bacillota</taxon>
        <taxon>Bacilli</taxon>
        <taxon>Lactobacillales</taxon>
        <taxon>Streptococcaceae</taxon>
        <taxon>Pseudolactococcus</taxon>
    </lineage>
</organism>
<dbReference type="InterPro" id="IPR003593">
    <property type="entry name" value="AAA+_ATPase"/>
</dbReference>
<evidence type="ECO:0000259" key="5">
    <source>
        <dbReference type="PROSITE" id="PS50893"/>
    </source>
</evidence>
<keyword evidence="4" id="KW-0067">ATP-binding</keyword>
<dbReference type="PANTHER" id="PTHR42711">
    <property type="entry name" value="ABC TRANSPORTER ATP-BINDING PROTEIN"/>
    <property type="match status" value="1"/>
</dbReference>
<dbReference type="SMART" id="SM00382">
    <property type="entry name" value="AAA"/>
    <property type="match status" value="1"/>
</dbReference>
<dbReference type="InterPro" id="IPR003439">
    <property type="entry name" value="ABC_transporter-like_ATP-bd"/>
</dbReference>
<evidence type="ECO:0000256" key="2">
    <source>
        <dbReference type="ARBA" id="ARBA00022448"/>
    </source>
</evidence>